<keyword evidence="1" id="KW-0472">Membrane</keyword>
<dbReference type="AlphaFoldDB" id="A0A0F9VP94"/>
<organism evidence="2">
    <name type="scientific">marine sediment metagenome</name>
    <dbReference type="NCBI Taxonomy" id="412755"/>
    <lineage>
        <taxon>unclassified sequences</taxon>
        <taxon>metagenomes</taxon>
        <taxon>ecological metagenomes</taxon>
    </lineage>
</organism>
<feature type="transmembrane region" description="Helical" evidence="1">
    <location>
        <begin position="58"/>
        <end position="79"/>
    </location>
</feature>
<comment type="caution">
    <text evidence="2">The sequence shown here is derived from an EMBL/GenBank/DDBJ whole genome shotgun (WGS) entry which is preliminary data.</text>
</comment>
<sequence length="86" mass="9037">MQGSVFILIAVLGGVLIGLSQEAAMSPVALLGIALCQFMLLSLLSAIVLIFDKDWTSILWRTLGSWIAASGLLLGGWVLSGKLPPL</sequence>
<proteinExistence type="predicted"/>
<evidence type="ECO:0000256" key="1">
    <source>
        <dbReference type="SAM" id="Phobius"/>
    </source>
</evidence>
<feature type="transmembrane region" description="Helical" evidence="1">
    <location>
        <begin position="30"/>
        <end position="51"/>
    </location>
</feature>
<keyword evidence="1" id="KW-0812">Transmembrane</keyword>
<keyword evidence="1" id="KW-1133">Transmembrane helix</keyword>
<gene>
    <name evidence="2" type="ORF">LCGC14_0115620</name>
</gene>
<evidence type="ECO:0000313" key="2">
    <source>
        <dbReference type="EMBL" id="KKO01753.1"/>
    </source>
</evidence>
<name>A0A0F9VP94_9ZZZZ</name>
<accession>A0A0F9VP94</accession>
<protein>
    <submittedName>
        <fullName evidence="2">Uncharacterized protein</fullName>
    </submittedName>
</protein>
<reference evidence="2" key="1">
    <citation type="journal article" date="2015" name="Nature">
        <title>Complex archaea that bridge the gap between prokaryotes and eukaryotes.</title>
        <authorList>
            <person name="Spang A."/>
            <person name="Saw J.H."/>
            <person name="Jorgensen S.L."/>
            <person name="Zaremba-Niedzwiedzka K."/>
            <person name="Martijn J."/>
            <person name="Lind A.E."/>
            <person name="van Eijk R."/>
            <person name="Schleper C."/>
            <person name="Guy L."/>
            <person name="Ettema T.J."/>
        </authorList>
    </citation>
    <scope>NUCLEOTIDE SEQUENCE</scope>
</reference>
<dbReference type="EMBL" id="LAZR01000034">
    <property type="protein sequence ID" value="KKO01753.1"/>
    <property type="molecule type" value="Genomic_DNA"/>
</dbReference>